<evidence type="ECO:0000256" key="4">
    <source>
        <dbReference type="ARBA" id="ARBA00022490"/>
    </source>
</evidence>
<evidence type="ECO:0000256" key="6">
    <source>
        <dbReference type="ARBA" id="ARBA00023242"/>
    </source>
</evidence>
<dbReference type="GO" id="GO:0005634">
    <property type="term" value="C:nucleus"/>
    <property type="evidence" value="ECO:0007669"/>
    <property type="project" value="UniProtKB-SubCell"/>
</dbReference>
<dbReference type="GO" id="GO:0005819">
    <property type="term" value="C:spindle"/>
    <property type="evidence" value="ECO:0007669"/>
    <property type="project" value="UniProtKB-SubCell"/>
</dbReference>
<evidence type="ECO:0000256" key="3">
    <source>
        <dbReference type="ARBA" id="ARBA00010042"/>
    </source>
</evidence>
<feature type="region of interest" description="Disordered" evidence="7">
    <location>
        <begin position="823"/>
        <end position="863"/>
    </location>
</feature>
<reference evidence="9" key="1">
    <citation type="submission" date="2015-04" db="EMBL/GenBank/DDBJ databases">
        <title>The genome sequence of the plant pathogenic Rhizarian Plasmodiophora brassicae reveals insights in its biotrophic life cycle and the origin of chitin synthesis.</title>
        <authorList>
            <person name="Schwelm A."/>
            <person name="Fogelqvist J."/>
            <person name="Knaust A."/>
            <person name="Julke S."/>
            <person name="Lilja T."/>
            <person name="Dhandapani V."/>
            <person name="Bonilla-Rosso G."/>
            <person name="Karlsson M."/>
            <person name="Shevchenko A."/>
            <person name="Choi S.R."/>
            <person name="Kim H.G."/>
            <person name="Park J.Y."/>
            <person name="Lim Y.P."/>
            <person name="Ludwig-Muller J."/>
            <person name="Dixelius C."/>
        </authorList>
    </citation>
    <scope>NUCLEOTIDE SEQUENCE</scope>
    <source>
        <tissue evidence="9">Potato root galls</tissue>
    </source>
</reference>
<evidence type="ECO:0000259" key="8">
    <source>
        <dbReference type="Pfam" id="PF03941"/>
    </source>
</evidence>
<feature type="compositionally biased region" description="Basic residues" evidence="7">
    <location>
        <begin position="142"/>
        <end position="154"/>
    </location>
</feature>
<feature type="compositionally biased region" description="Basic residues" evidence="7">
    <location>
        <begin position="436"/>
        <end position="455"/>
    </location>
</feature>
<feature type="region of interest" description="Disordered" evidence="7">
    <location>
        <begin position="1262"/>
        <end position="1398"/>
    </location>
</feature>
<evidence type="ECO:0000313" key="9">
    <source>
        <dbReference type="EMBL" id="CRZ07861.1"/>
    </source>
</evidence>
<feature type="compositionally biased region" description="Polar residues" evidence="7">
    <location>
        <begin position="351"/>
        <end position="374"/>
    </location>
</feature>
<name>A0A0H5R1N4_9EUKA</name>
<feature type="compositionally biased region" description="Basic and acidic residues" evidence="7">
    <location>
        <begin position="1082"/>
        <end position="1098"/>
    </location>
</feature>
<keyword evidence="4" id="KW-0963">Cytoplasm</keyword>
<feature type="region of interest" description="Disordered" evidence="7">
    <location>
        <begin position="237"/>
        <end position="394"/>
    </location>
</feature>
<feature type="compositionally biased region" description="Low complexity" evidence="7">
    <location>
        <begin position="1063"/>
        <end position="1073"/>
    </location>
</feature>
<feature type="region of interest" description="Disordered" evidence="7">
    <location>
        <begin position="122"/>
        <end position="163"/>
    </location>
</feature>
<evidence type="ECO:0000256" key="1">
    <source>
        <dbReference type="ARBA" id="ARBA00004123"/>
    </source>
</evidence>
<feature type="non-terminal residue" evidence="9">
    <location>
        <position position="1"/>
    </location>
</feature>
<dbReference type="Pfam" id="PF03941">
    <property type="entry name" value="INCENP_ARK-bind"/>
    <property type="match status" value="1"/>
</dbReference>
<feature type="compositionally biased region" description="Polar residues" evidence="7">
    <location>
        <begin position="1224"/>
        <end position="1236"/>
    </location>
</feature>
<evidence type="ECO:0000256" key="5">
    <source>
        <dbReference type="ARBA" id="ARBA00023212"/>
    </source>
</evidence>
<dbReference type="InterPro" id="IPR005635">
    <property type="entry name" value="Inner_centromere_prot_ARK-bd"/>
</dbReference>
<feature type="compositionally biased region" description="Basic and acidic residues" evidence="7">
    <location>
        <begin position="1170"/>
        <end position="1192"/>
    </location>
</feature>
<evidence type="ECO:0000256" key="2">
    <source>
        <dbReference type="ARBA" id="ARBA00004186"/>
    </source>
</evidence>
<sequence>IDTKVIEGEVVGAVNRLNRFRLSMSKIIPDASWSFVKIIDETVSLARCSIRDIEERFSVHQSTLYAAVDKATKLIQEDRANIISKQTPEKITLQRQDVTSAGVSPSTCRSEAVPDNAELITNEMGDQNDRQTNSAQDDMGTSKKRTARCRRKKNVTTQSKDKEVDREVHIQLGSSVDLNCDPEVSANVPKVSTVVSETVYESHCDQQISSVNNATNSRAAANDYNEIIVDPQSLTLNNSEIPDQNSNECTKERSDNPVQHGLFSPMARRTRSKRKVISDVSLSENAAKIEKRPSRSRQKKLPAVIQGDNTKPVESDPLVGDVHVAPSTQEEKSTCPATPVSVKNNDPAPMTPSSSTRLDSDLKISSQSESNLSTIERCLPSPRDGKISPSVSQREALLNSDKPLRVKKLRTQNTIEVKCPTEIVFDPSPTAPKNALQRKKKSHLFSPRKTRSKRPRHIVDPQIATKMASSSPVSTELASSSPISMEVTSSIAVSDEIASFCPVSNEVRPVSIEAPTNSLPPGADDVKAQILEVNDEHSALSIPELEAVEPQTSPMPNAALFEYGNASSSESSDEVDVASFHQAKLESHDNSTSESPRRSPSVVRSQHGVDRVLQNNLEKPTSISEEPAAVVVSTPSVKSPISTSPVKFATNCDIPSQHDSIVYNIGQLADDAHCSEVVGGSTKSDTVSARNEATSDIEVVTTLLPGITQSSIGNPGKLSPQDSSQRWLEHNSKTPLQNEGLRQNTLVNRTESVPLIERAQPHFTYRFIPPTSKIETISPITAAIQKPDSTIESRQSQVADTFSLIVNTRLENRKISPISEPVRTETVVKKSEQKGFTPLQSKGSSTTFSPNRSSSKSTPPVSGVLQSLLQKARADAASRQAPLSRSAGFARCQTEPATVFINDQARASLPTLESNTSRSTPPTLFVKEDPCVDLEASVVKETLCDLTKNVAQDTLAESTSIQQRNLLTKPQVSGISKSPESNLSSESGPLCLTSASEFAPDIETSATLPCSTSPEIEPPIVIEAVPDAISKFVSPFTSATSLVSRQSSPSIVNIVDKENATSFSNTDTSNFSSPNQDQASEELVRSRSHSSGESKAGEDCDIQLFEQELEESPQVPNNSASSTSVWDSLYNNISNISTAVSSFIRPKERDVKTKRPVDVKALKLANAKKKRDEQREEELRNKSKKYQEAAELRKRKAELANSIRENEHKKREALDKQISGADISPSSTQCPSNTIAAPSGSAPVATTDGRLVELSTDERIKRAEERRVLIEEEEKRKRQEREDRQLQRELFHKRRREEEALKKKQRKIDDSASKRPLAAVSSIKDTKLPMPKSLLTTSHGGHSFPVPKPPPVKPSTSSKPHVLHSSPEPVVVIPIQQPPSDDSESEDDEAASQKIPRWAQPSSLLAALTLQASLDPDEIFSPDYMKTCDLTEMFTDFSSKTRFNKRTSSGNWMQDRLGWKEELEYKRRNGFLE</sequence>
<keyword evidence="6" id="KW-0539">Nucleus</keyword>
<accession>A0A0H5R1N4</accession>
<feature type="compositionally biased region" description="Basic and acidic residues" evidence="7">
    <location>
        <begin position="1204"/>
        <end position="1215"/>
    </location>
</feature>
<feature type="region of interest" description="Disordered" evidence="7">
    <location>
        <begin position="1166"/>
        <end position="1250"/>
    </location>
</feature>
<comment type="similarity">
    <text evidence="3">Belongs to the INCENP family.</text>
</comment>
<feature type="compositionally biased region" description="Basic and acidic residues" evidence="7">
    <location>
        <begin position="823"/>
        <end position="833"/>
    </location>
</feature>
<dbReference type="EMBL" id="HACM01007419">
    <property type="protein sequence ID" value="CRZ07861.1"/>
    <property type="molecule type" value="Transcribed_RNA"/>
</dbReference>
<organism evidence="9">
    <name type="scientific">Spongospora subterranea</name>
    <dbReference type="NCBI Taxonomy" id="70186"/>
    <lineage>
        <taxon>Eukaryota</taxon>
        <taxon>Sar</taxon>
        <taxon>Rhizaria</taxon>
        <taxon>Endomyxa</taxon>
        <taxon>Phytomyxea</taxon>
        <taxon>Plasmodiophorida</taxon>
        <taxon>Plasmodiophoridae</taxon>
        <taxon>Spongospora</taxon>
    </lineage>
</organism>
<feature type="region of interest" description="Disordered" evidence="7">
    <location>
        <begin position="428"/>
        <end position="455"/>
    </location>
</feature>
<feature type="compositionally biased region" description="Low complexity" evidence="7">
    <location>
        <begin position="1354"/>
        <end position="1380"/>
    </location>
</feature>
<feature type="compositionally biased region" description="Basic and acidic residues" evidence="7">
    <location>
        <begin position="584"/>
        <end position="597"/>
    </location>
</feature>
<evidence type="ECO:0000256" key="7">
    <source>
        <dbReference type="SAM" id="MobiDB-lite"/>
    </source>
</evidence>
<feature type="compositionally biased region" description="Low complexity" evidence="7">
    <location>
        <begin position="844"/>
        <end position="860"/>
    </location>
</feature>
<feature type="compositionally biased region" description="Acidic residues" evidence="7">
    <location>
        <begin position="1381"/>
        <end position="1390"/>
    </location>
</feature>
<comment type="subcellular location">
    <subcellularLocation>
        <location evidence="2">Cytoplasm</location>
        <location evidence="2">Cytoskeleton</location>
        <location evidence="2">Spindle</location>
    </subcellularLocation>
    <subcellularLocation>
        <location evidence="1">Nucleus</location>
    </subcellularLocation>
</comment>
<feature type="domain" description="Inner centromere protein ARK-binding" evidence="8">
    <location>
        <begin position="1379"/>
        <end position="1434"/>
    </location>
</feature>
<feature type="compositionally biased region" description="Polar residues" evidence="7">
    <location>
        <begin position="237"/>
        <end position="248"/>
    </location>
</feature>
<keyword evidence="5" id="KW-0206">Cytoskeleton</keyword>
<proteinExistence type="inferred from homology"/>
<feature type="region of interest" description="Disordered" evidence="7">
    <location>
        <begin position="584"/>
        <end position="610"/>
    </location>
</feature>
<feature type="region of interest" description="Disordered" evidence="7">
    <location>
        <begin position="1063"/>
        <end position="1098"/>
    </location>
</feature>
<protein>
    <recommendedName>
        <fullName evidence="8">Inner centromere protein ARK-binding domain-containing protein</fullName>
    </recommendedName>
</protein>
<feature type="compositionally biased region" description="Basic and acidic residues" evidence="7">
    <location>
        <begin position="1262"/>
        <end position="1313"/>
    </location>
</feature>